<dbReference type="EMBL" id="GGEC01073415">
    <property type="protein sequence ID" value="MBX53899.1"/>
    <property type="molecule type" value="Transcribed_RNA"/>
</dbReference>
<accession>A0A2P2PGW3</accession>
<evidence type="ECO:0000256" key="1">
    <source>
        <dbReference type="SAM" id="MobiDB-lite"/>
    </source>
</evidence>
<evidence type="ECO:0000313" key="2">
    <source>
        <dbReference type="EMBL" id="MBX53899.1"/>
    </source>
</evidence>
<organism evidence="2">
    <name type="scientific">Rhizophora mucronata</name>
    <name type="common">Asiatic mangrove</name>
    <dbReference type="NCBI Taxonomy" id="61149"/>
    <lineage>
        <taxon>Eukaryota</taxon>
        <taxon>Viridiplantae</taxon>
        <taxon>Streptophyta</taxon>
        <taxon>Embryophyta</taxon>
        <taxon>Tracheophyta</taxon>
        <taxon>Spermatophyta</taxon>
        <taxon>Magnoliopsida</taxon>
        <taxon>eudicotyledons</taxon>
        <taxon>Gunneridae</taxon>
        <taxon>Pentapetalae</taxon>
        <taxon>rosids</taxon>
        <taxon>fabids</taxon>
        <taxon>Malpighiales</taxon>
        <taxon>Rhizophoraceae</taxon>
        <taxon>Rhizophora</taxon>
    </lineage>
</organism>
<name>A0A2P2PGW3_RHIMU</name>
<sequence length="35" mass="3813">MGQQPNVTFEGSNTANGNKQITDLSLADDYHFLEG</sequence>
<protein>
    <submittedName>
        <fullName evidence="2">Uncharacterized protein</fullName>
    </submittedName>
</protein>
<proteinExistence type="predicted"/>
<feature type="region of interest" description="Disordered" evidence="1">
    <location>
        <begin position="1"/>
        <end position="20"/>
    </location>
</feature>
<dbReference type="AlphaFoldDB" id="A0A2P2PGW3"/>
<reference evidence="2" key="1">
    <citation type="submission" date="2018-02" db="EMBL/GenBank/DDBJ databases">
        <title>Rhizophora mucronata_Transcriptome.</title>
        <authorList>
            <person name="Meera S.P."/>
            <person name="Sreeshan A."/>
            <person name="Augustine A."/>
        </authorList>
    </citation>
    <scope>NUCLEOTIDE SEQUENCE</scope>
    <source>
        <tissue evidence="2">Leaf</tissue>
    </source>
</reference>